<dbReference type="OrthoDB" id="6359493at2759"/>
<accession>A0A6A4WEJ6</accession>
<dbReference type="EMBL" id="VIIS01000927">
    <property type="protein sequence ID" value="KAF0303599.1"/>
    <property type="molecule type" value="Genomic_DNA"/>
</dbReference>
<gene>
    <name evidence="1" type="ORF">FJT64_024428</name>
</gene>
<organism evidence="1 2">
    <name type="scientific">Amphibalanus amphitrite</name>
    <name type="common">Striped barnacle</name>
    <name type="synonym">Balanus amphitrite</name>
    <dbReference type="NCBI Taxonomy" id="1232801"/>
    <lineage>
        <taxon>Eukaryota</taxon>
        <taxon>Metazoa</taxon>
        <taxon>Ecdysozoa</taxon>
        <taxon>Arthropoda</taxon>
        <taxon>Crustacea</taxon>
        <taxon>Multicrustacea</taxon>
        <taxon>Cirripedia</taxon>
        <taxon>Thoracica</taxon>
        <taxon>Thoracicalcarea</taxon>
        <taxon>Balanomorpha</taxon>
        <taxon>Balanoidea</taxon>
        <taxon>Balanidae</taxon>
        <taxon>Amphibalaninae</taxon>
        <taxon>Amphibalanus</taxon>
    </lineage>
</organism>
<name>A0A6A4WEJ6_AMPAM</name>
<dbReference type="AlphaFoldDB" id="A0A6A4WEJ6"/>
<reference evidence="1 2" key="1">
    <citation type="submission" date="2019-07" db="EMBL/GenBank/DDBJ databases">
        <title>Draft genome assembly of a fouling barnacle, Amphibalanus amphitrite (Darwin, 1854): The first reference genome for Thecostraca.</title>
        <authorList>
            <person name="Kim W."/>
        </authorList>
    </citation>
    <scope>NUCLEOTIDE SEQUENCE [LARGE SCALE GENOMIC DNA]</scope>
    <source>
        <strain evidence="1">SNU_AA5</strain>
        <tissue evidence="1">Soma without cirri and trophi</tissue>
    </source>
</reference>
<keyword evidence="2" id="KW-1185">Reference proteome</keyword>
<sequence length="183" mass="19322">MALAAAAAATPQRDTNPFLHAAQGVVMVVRWRDCGQEGHASVWMLGVLMWTGIKQVRRGQPTFTSLLSVDAPTTLQASNMKMVVFFACLAAASASTLLRAPSHDSATIQSHRFGGNFAYRSDEAHAYAAINPVVSNVRRAVGVSYSQGAPIVRSVSVEAPAPIAYSAAAPITYSGLGYAGYHL</sequence>
<evidence type="ECO:0000313" key="1">
    <source>
        <dbReference type="EMBL" id="KAF0303599.1"/>
    </source>
</evidence>
<dbReference type="Proteomes" id="UP000440578">
    <property type="component" value="Unassembled WGS sequence"/>
</dbReference>
<evidence type="ECO:0000313" key="2">
    <source>
        <dbReference type="Proteomes" id="UP000440578"/>
    </source>
</evidence>
<protein>
    <submittedName>
        <fullName evidence="1">Uncharacterized protein</fullName>
    </submittedName>
</protein>
<proteinExistence type="predicted"/>
<comment type="caution">
    <text evidence="1">The sequence shown here is derived from an EMBL/GenBank/DDBJ whole genome shotgun (WGS) entry which is preliminary data.</text>
</comment>